<dbReference type="AlphaFoldDB" id="A0AAV5INK0"/>
<reference evidence="1 2" key="1">
    <citation type="journal article" date="2021" name="Commun. Biol.">
        <title>The genome of Shorea leprosula (Dipterocarpaceae) highlights the ecological relevance of drought in aseasonal tropical rainforests.</title>
        <authorList>
            <person name="Ng K.K.S."/>
            <person name="Kobayashi M.J."/>
            <person name="Fawcett J.A."/>
            <person name="Hatakeyama M."/>
            <person name="Paape T."/>
            <person name="Ng C.H."/>
            <person name="Ang C.C."/>
            <person name="Tnah L.H."/>
            <person name="Lee C.T."/>
            <person name="Nishiyama T."/>
            <person name="Sese J."/>
            <person name="O'Brien M.J."/>
            <person name="Copetti D."/>
            <person name="Mohd Noor M.I."/>
            <person name="Ong R.C."/>
            <person name="Putra M."/>
            <person name="Sireger I.Z."/>
            <person name="Indrioko S."/>
            <person name="Kosugi Y."/>
            <person name="Izuno A."/>
            <person name="Isagi Y."/>
            <person name="Lee S.L."/>
            <person name="Shimizu K.K."/>
        </authorList>
    </citation>
    <scope>NUCLEOTIDE SEQUENCE [LARGE SCALE GENOMIC DNA]</scope>
    <source>
        <strain evidence="1">214</strain>
    </source>
</reference>
<name>A0AAV5INK0_9ROSI</name>
<dbReference type="EMBL" id="BPVZ01000017">
    <property type="protein sequence ID" value="GKV01474.1"/>
    <property type="molecule type" value="Genomic_DNA"/>
</dbReference>
<proteinExistence type="predicted"/>
<gene>
    <name evidence="1" type="ORF">SLEP1_g14024</name>
</gene>
<protein>
    <submittedName>
        <fullName evidence="1">Uncharacterized protein</fullName>
    </submittedName>
</protein>
<evidence type="ECO:0000313" key="1">
    <source>
        <dbReference type="EMBL" id="GKV01474.1"/>
    </source>
</evidence>
<organism evidence="1 2">
    <name type="scientific">Rubroshorea leprosula</name>
    <dbReference type="NCBI Taxonomy" id="152421"/>
    <lineage>
        <taxon>Eukaryota</taxon>
        <taxon>Viridiplantae</taxon>
        <taxon>Streptophyta</taxon>
        <taxon>Embryophyta</taxon>
        <taxon>Tracheophyta</taxon>
        <taxon>Spermatophyta</taxon>
        <taxon>Magnoliopsida</taxon>
        <taxon>eudicotyledons</taxon>
        <taxon>Gunneridae</taxon>
        <taxon>Pentapetalae</taxon>
        <taxon>rosids</taxon>
        <taxon>malvids</taxon>
        <taxon>Malvales</taxon>
        <taxon>Dipterocarpaceae</taxon>
        <taxon>Rubroshorea</taxon>
    </lineage>
</organism>
<evidence type="ECO:0000313" key="2">
    <source>
        <dbReference type="Proteomes" id="UP001054252"/>
    </source>
</evidence>
<dbReference type="Proteomes" id="UP001054252">
    <property type="component" value="Unassembled WGS sequence"/>
</dbReference>
<comment type="caution">
    <text evidence="1">The sequence shown here is derived from an EMBL/GenBank/DDBJ whole genome shotgun (WGS) entry which is preliminary data.</text>
</comment>
<accession>A0AAV5INK0</accession>
<sequence>MVKGITGEADLICFVINYTNLQRIWEARYAKCGR</sequence>
<keyword evidence="2" id="KW-1185">Reference proteome</keyword>